<protein>
    <submittedName>
        <fullName evidence="2">Uncharacterized protein</fullName>
    </submittedName>
</protein>
<dbReference type="EMBL" id="JAWWNJ010000061">
    <property type="protein sequence ID" value="KAK7013094.1"/>
    <property type="molecule type" value="Genomic_DNA"/>
</dbReference>
<feature type="region of interest" description="Disordered" evidence="1">
    <location>
        <begin position="73"/>
        <end position="96"/>
    </location>
</feature>
<accession>A0AAW0AJ65</accession>
<feature type="region of interest" description="Disordered" evidence="1">
    <location>
        <begin position="282"/>
        <end position="334"/>
    </location>
</feature>
<feature type="compositionally biased region" description="Low complexity" evidence="1">
    <location>
        <begin position="296"/>
        <end position="311"/>
    </location>
</feature>
<evidence type="ECO:0000313" key="3">
    <source>
        <dbReference type="Proteomes" id="UP001362999"/>
    </source>
</evidence>
<dbReference type="AlphaFoldDB" id="A0AAW0AJ65"/>
<sequence>MFTRIFKSAVSPFSGDTLSRPQTWTSSTLPNSDASCYKLSSTGGVRDPVNIPGRLQHQQLPDPAAYVASALTRPDRKPMGPRPQPQPKALVQRAPTAAPARCVLDAIPEDPVAGPTGISNRWPTRQAADPAGGELYMHMPGARPASASSHRHPVHQPQPHNTHSDSYQSPHHHPSAHYGASSTNGRGYHSASRAAATSNHHATYAQAQPTYYPSSSNGVSCAFHTTTPSATAHHNSPYAQAPPAYYATIDGGRNASFNPTAATTTYNGTSAAEYAQAQPTYFTASSSNDGGHSASHTPTPINTNHHNTAHAYPQAPRTEFRDSTMLCPPPRSIC</sequence>
<reference evidence="2 3" key="1">
    <citation type="journal article" date="2024" name="J Genomics">
        <title>Draft genome sequencing and assembly of Favolaschia claudopus CIRM-BRFM 2984 isolated from oak limbs.</title>
        <authorList>
            <person name="Navarro D."/>
            <person name="Drula E."/>
            <person name="Chaduli D."/>
            <person name="Cazenave R."/>
            <person name="Ahrendt S."/>
            <person name="Wang J."/>
            <person name="Lipzen A."/>
            <person name="Daum C."/>
            <person name="Barry K."/>
            <person name="Grigoriev I.V."/>
            <person name="Favel A."/>
            <person name="Rosso M.N."/>
            <person name="Martin F."/>
        </authorList>
    </citation>
    <scope>NUCLEOTIDE SEQUENCE [LARGE SCALE GENOMIC DNA]</scope>
    <source>
        <strain evidence="2 3">CIRM-BRFM 2984</strain>
    </source>
</reference>
<feature type="compositionally biased region" description="Polar residues" evidence="1">
    <location>
        <begin position="14"/>
        <end position="33"/>
    </location>
</feature>
<feature type="region of interest" description="Disordered" evidence="1">
    <location>
        <begin position="12"/>
        <end position="33"/>
    </location>
</feature>
<feature type="compositionally biased region" description="Polar residues" evidence="1">
    <location>
        <begin position="158"/>
        <end position="169"/>
    </location>
</feature>
<keyword evidence="3" id="KW-1185">Reference proteome</keyword>
<feature type="region of interest" description="Disordered" evidence="1">
    <location>
        <begin position="113"/>
        <end position="196"/>
    </location>
</feature>
<name>A0AAW0AJ65_9AGAR</name>
<comment type="caution">
    <text evidence="2">The sequence shown here is derived from an EMBL/GenBank/DDBJ whole genome shotgun (WGS) entry which is preliminary data.</text>
</comment>
<organism evidence="2 3">
    <name type="scientific">Favolaschia claudopus</name>
    <dbReference type="NCBI Taxonomy" id="2862362"/>
    <lineage>
        <taxon>Eukaryota</taxon>
        <taxon>Fungi</taxon>
        <taxon>Dikarya</taxon>
        <taxon>Basidiomycota</taxon>
        <taxon>Agaricomycotina</taxon>
        <taxon>Agaricomycetes</taxon>
        <taxon>Agaricomycetidae</taxon>
        <taxon>Agaricales</taxon>
        <taxon>Marasmiineae</taxon>
        <taxon>Mycenaceae</taxon>
        <taxon>Favolaschia</taxon>
    </lineage>
</organism>
<gene>
    <name evidence="2" type="ORF">R3P38DRAFT_3581931</name>
</gene>
<evidence type="ECO:0000256" key="1">
    <source>
        <dbReference type="SAM" id="MobiDB-lite"/>
    </source>
</evidence>
<evidence type="ECO:0000313" key="2">
    <source>
        <dbReference type="EMBL" id="KAK7013094.1"/>
    </source>
</evidence>
<dbReference type="Proteomes" id="UP001362999">
    <property type="component" value="Unassembled WGS sequence"/>
</dbReference>
<proteinExistence type="predicted"/>